<dbReference type="InterPro" id="IPR012577">
    <property type="entry name" value="NIPSNAP"/>
</dbReference>
<sequence precursor="true">MNRIASTAALTLAALALGPAHGARGTDDPSTIYQLRTYTTAPEKLDVLVERFGRVNLPLFEAHGITLVGAWTPHESDEGGDRLVYLVSFPGPEAAEAAWEAFSADPKWVEAFEAEGEEHGQVVTGVEAVYVKPTDFSPTLPAPDPTGGEDEAETDQGDETRLFELRRYTASPGKLDALNARFRDHTMELFDKHGMTNLIYTVPLEQDTGAGELLVYFLAHPSHVQALNSWESFRTDPVWIKARDESQADGVPLAAKVERTFLIPTPFSPLK</sequence>
<feature type="chain" id="PRO_5022170171" description="NIPSNAP domain-containing protein" evidence="2">
    <location>
        <begin position="23"/>
        <end position="271"/>
    </location>
</feature>
<gene>
    <name evidence="4" type="ORF">ElP_53140</name>
</gene>
<feature type="domain" description="NIPSNAP" evidence="3">
    <location>
        <begin position="163"/>
        <end position="269"/>
    </location>
</feature>
<dbReference type="Pfam" id="PF07978">
    <property type="entry name" value="NIPSNAP"/>
    <property type="match status" value="2"/>
</dbReference>
<feature type="compositionally biased region" description="Acidic residues" evidence="1">
    <location>
        <begin position="147"/>
        <end position="157"/>
    </location>
</feature>
<name>A0A518H9G4_9BACT</name>
<dbReference type="InterPro" id="IPR011008">
    <property type="entry name" value="Dimeric_a/b-barrel"/>
</dbReference>
<dbReference type="AlphaFoldDB" id="A0A518H9G4"/>
<feature type="domain" description="NIPSNAP" evidence="3">
    <location>
        <begin position="33"/>
        <end position="138"/>
    </location>
</feature>
<dbReference type="Proteomes" id="UP000317835">
    <property type="component" value="Chromosome"/>
</dbReference>
<organism evidence="4 5">
    <name type="scientific">Tautonia plasticadhaerens</name>
    <dbReference type="NCBI Taxonomy" id="2527974"/>
    <lineage>
        <taxon>Bacteria</taxon>
        <taxon>Pseudomonadati</taxon>
        <taxon>Planctomycetota</taxon>
        <taxon>Planctomycetia</taxon>
        <taxon>Isosphaerales</taxon>
        <taxon>Isosphaeraceae</taxon>
        <taxon>Tautonia</taxon>
    </lineage>
</organism>
<dbReference type="EMBL" id="CP036426">
    <property type="protein sequence ID" value="QDV37376.1"/>
    <property type="molecule type" value="Genomic_DNA"/>
</dbReference>
<evidence type="ECO:0000256" key="1">
    <source>
        <dbReference type="SAM" id="MobiDB-lite"/>
    </source>
</evidence>
<proteinExistence type="predicted"/>
<evidence type="ECO:0000259" key="3">
    <source>
        <dbReference type="Pfam" id="PF07978"/>
    </source>
</evidence>
<dbReference type="KEGG" id="tpla:ElP_53140"/>
<evidence type="ECO:0000313" key="4">
    <source>
        <dbReference type="EMBL" id="QDV37376.1"/>
    </source>
</evidence>
<reference evidence="4 5" key="1">
    <citation type="submission" date="2019-02" db="EMBL/GenBank/DDBJ databases">
        <title>Deep-cultivation of Planctomycetes and their phenomic and genomic characterization uncovers novel biology.</title>
        <authorList>
            <person name="Wiegand S."/>
            <person name="Jogler M."/>
            <person name="Boedeker C."/>
            <person name="Pinto D."/>
            <person name="Vollmers J."/>
            <person name="Rivas-Marin E."/>
            <person name="Kohn T."/>
            <person name="Peeters S.H."/>
            <person name="Heuer A."/>
            <person name="Rast P."/>
            <person name="Oberbeckmann S."/>
            <person name="Bunk B."/>
            <person name="Jeske O."/>
            <person name="Meyerdierks A."/>
            <person name="Storesund J.E."/>
            <person name="Kallscheuer N."/>
            <person name="Luecker S."/>
            <person name="Lage O.M."/>
            <person name="Pohl T."/>
            <person name="Merkel B.J."/>
            <person name="Hornburger P."/>
            <person name="Mueller R.-W."/>
            <person name="Bruemmer F."/>
            <person name="Labrenz M."/>
            <person name="Spormann A.M."/>
            <person name="Op den Camp H."/>
            <person name="Overmann J."/>
            <person name="Amann R."/>
            <person name="Jetten M.S.M."/>
            <person name="Mascher T."/>
            <person name="Medema M.H."/>
            <person name="Devos D.P."/>
            <person name="Kaster A.-K."/>
            <person name="Ovreas L."/>
            <person name="Rohde M."/>
            <person name="Galperin M.Y."/>
            <person name="Jogler C."/>
        </authorList>
    </citation>
    <scope>NUCLEOTIDE SEQUENCE [LARGE SCALE GENOMIC DNA]</scope>
    <source>
        <strain evidence="4 5">ElP</strain>
    </source>
</reference>
<feature type="signal peptide" evidence="2">
    <location>
        <begin position="1"/>
        <end position="22"/>
    </location>
</feature>
<accession>A0A518H9G4</accession>
<keyword evidence="5" id="KW-1185">Reference proteome</keyword>
<protein>
    <recommendedName>
        <fullName evidence="3">NIPSNAP domain-containing protein</fullName>
    </recommendedName>
</protein>
<dbReference type="RefSeq" id="WP_145275113.1">
    <property type="nucleotide sequence ID" value="NZ_CP036426.1"/>
</dbReference>
<keyword evidence="2" id="KW-0732">Signal</keyword>
<feature type="region of interest" description="Disordered" evidence="1">
    <location>
        <begin position="134"/>
        <end position="157"/>
    </location>
</feature>
<dbReference type="Gene3D" id="3.30.70.100">
    <property type="match status" value="2"/>
</dbReference>
<dbReference type="SUPFAM" id="SSF54909">
    <property type="entry name" value="Dimeric alpha+beta barrel"/>
    <property type="match status" value="2"/>
</dbReference>
<evidence type="ECO:0000256" key="2">
    <source>
        <dbReference type="SAM" id="SignalP"/>
    </source>
</evidence>
<dbReference type="OrthoDB" id="9809695at2"/>
<evidence type="ECO:0000313" key="5">
    <source>
        <dbReference type="Proteomes" id="UP000317835"/>
    </source>
</evidence>